<dbReference type="InterPro" id="IPR017853">
    <property type="entry name" value="GH"/>
</dbReference>
<dbReference type="PANTHER" id="PTHR43576">
    <property type="entry name" value="ALPHA-L-ARABINOFURANOSIDASE C-RELATED"/>
    <property type="match status" value="1"/>
</dbReference>
<evidence type="ECO:0000313" key="10">
    <source>
        <dbReference type="Proteomes" id="UP000287394"/>
    </source>
</evidence>
<evidence type="ECO:0000256" key="2">
    <source>
        <dbReference type="ARBA" id="ARBA00007186"/>
    </source>
</evidence>
<reference evidence="9 10" key="1">
    <citation type="journal article" date="2019" name="Int. J. Syst. Evol. Microbiol.">
        <title>Capsulimonas corticalis gen. nov., sp. nov., an aerobic capsulated bacterium, of a novel bacterial order, Capsulimonadales ord. nov., of the class Armatimonadia of the phylum Armatimonadetes.</title>
        <authorList>
            <person name="Li J."/>
            <person name="Kudo C."/>
            <person name="Tonouchi A."/>
        </authorList>
    </citation>
    <scope>NUCLEOTIDE SEQUENCE [LARGE SCALE GENOMIC DNA]</scope>
    <source>
        <strain evidence="9 10">AX-7</strain>
    </source>
</reference>
<dbReference type="EMBL" id="AP025739">
    <property type="protein sequence ID" value="BDI30403.1"/>
    <property type="molecule type" value="Genomic_DNA"/>
</dbReference>
<dbReference type="KEGG" id="ccot:CCAX7_24540"/>
<dbReference type="InterPro" id="IPR013780">
    <property type="entry name" value="Glyco_hydro_b"/>
</dbReference>
<dbReference type="FunCoup" id="A0A402CVH5">
    <property type="interactions" value="76"/>
</dbReference>
<name>A0A402CVH5_9BACT</name>
<dbReference type="SUPFAM" id="SSF51445">
    <property type="entry name" value="(Trans)glycosidases"/>
    <property type="match status" value="1"/>
</dbReference>
<evidence type="ECO:0000256" key="3">
    <source>
        <dbReference type="ARBA" id="ARBA00011165"/>
    </source>
</evidence>
<evidence type="ECO:0000259" key="8">
    <source>
        <dbReference type="SMART" id="SM00813"/>
    </source>
</evidence>
<dbReference type="InterPro" id="IPR010720">
    <property type="entry name" value="Alpha-L-AF_C"/>
</dbReference>
<comment type="catalytic activity">
    <reaction evidence="1">
        <text>Hydrolysis of terminal non-reducing alpha-L-arabinofuranoside residues in alpha-L-arabinosides.</text>
        <dbReference type="EC" id="3.2.1.55"/>
    </reaction>
</comment>
<dbReference type="GO" id="GO:0046556">
    <property type="term" value="F:alpha-L-arabinofuranosidase activity"/>
    <property type="evidence" value="ECO:0007669"/>
    <property type="project" value="UniProtKB-EC"/>
</dbReference>
<evidence type="ECO:0000256" key="6">
    <source>
        <dbReference type="ARBA" id="ARBA00023277"/>
    </source>
</evidence>
<evidence type="ECO:0000256" key="5">
    <source>
        <dbReference type="ARBA" id="ARBA00022801"/>
    </source>
</evidence>
<dbReference type="Pfam" id="PF22848">
    <property type="entry name" value="ASD1_dom"/>
    <property type="match status" value="1"/>
</dbReference>
<dbReference type="GO" id="GO:0046373">
    <property type="term" value="P:L-arabinose metabolic process"/>
    <property type="evidence" value="ECO:0007669"/>
    <property type="project" value="InterPro"/>
</dbReference>
<dbReference type="EC" id="3.2.1.55" evidence="4"/>
<dbReference type="RefSeq" id="WP_119321361.1">
    <property type="nucleotide sequence ID" value="NZ_AP025739.1"/>
</dbReference>
<dbReference type="InterPro" id="IPR055235">
    <property type="entry name" value="ASD1_cat"/>
</dbReference>
<dbReference type="Proteomes" id="UP000287394">
    <property type="component" value="Chromosome"/>
</dbReference>
<dbReference type="GO" id="GO:0000272">
    <property type="term" value="P:polysaccharide catabolic process"/>
    <property type="evidence" value="ECO:0007669"/>
    <property type="project" value="TreeGrafter"/>
</dbReference>
<comment type="similarity">
    <text evidence="2">Belongs to the glycosyl hydrolase 51 family.</text>
</comment>
<dbReference type="SUPFAM" id="SSF51011">
    <property type="entry name" value="Glycosyl hydrolase domain"/>
    <property type="match status" value="1"/>
</dbReference>
<organism evidence="9 10">
    <name type="scientific">Capsulimonas corticalis</name>
    <dbReference type="NCBI Taxonomy" id="2219043"/>
    <lineage>
        <taxon>Bacteria</taxon>
        <taxon>Bacillati</taxon>
        <taxon>Armatimonadota</taxon>
        <taxon>Armatimonadia</taxon>
        <taxon>Capsulimonadales</taxon>
        <taxon>Capsulimonadaceae</taxon>
        <taxon>Capsulimonas</taxon>
    </lineage>
</organism>
<evidence type="ECO:0000256" key="1">
    <source>
        <dbReference type="ARBA" id="ARBA00001462"/>
    </source>
</evidence>
<keyword evidence="5" id="KW-0378">Hydrolase</keyword>
<dbReference type="PANTHER" id="PTHR43576:SF2">
    <property type="entry name" value="INTRACELLULAR EXO-ALPHA-L-ARABINOFURANOSIDASE 2"/>
    <property type="match status" value="1"/>
</dbReference>
<protein>
    <recommendedName>
        <fullName evidence="4">non-reducing end alpha-L-arabinofuranosidase</fullName>
        <ecNumber evidence="4">3.2.1.55</ecNumber>
    </recommendedName>
</protein>
<dbReference type="Pfam" id="PF06964">
    <property type="entry name" value="Alpha-L-AF_C"/>
    <property type="match status" value="1"/>
</dbReference>
<dbReference type="OrthoDB" id="9758333at2"/>
<evidence type="ECO:0000313" key="9">
    <source>
        <dbReference type="EMBL" id="BDI30403.1"/>
    </source>
</evidence>
<dbReference type="Gene3D" id="2.60.40.1180">
    <property type="entry name" value="Golgi alpha-mannosidase II"/>
    <property type="match status" value="1"/>
</dbReference>
<dbReference type="AlphaFoldDB" id="A0A402CVH5"/>
<gene>
    <name evidence="9" type="ORF">CCAX7_24540</name>
</gene>
<keyword evidence="6" id="KW-0119">Carbohydrate metabolism</keyword>
<keyword evidence="7" id="KW-0326">Glycosidase</keyword>
<accession>A0A402CVH5</accession>
<feature type="domain" description="Alpha-L-arabinofuranosidase C-terminal" evidence="8">
    <location>
        <begin position="293"/>
        <end position="489"/>
    </location>
</feature>
<dbReference type="SMART" id="SM00813">
    <property type="entry name" value="Alpha-L-AF_C"/>
    <property type="match status" value="1"/>
</dbReference>
<proteinExistence type="inferred from homology"/>
<evidence type="ECO:0000256" key="7">
    <source>
        <dbReference type="ARBA" id="ARBA00023295"/>
    </source>
</evidence>
<dbReference type="Gene3D" id="3.20.20.80">
    <property type="entry name" value="Glycosidases"/>
    <property type="match status" value="1"/>
</dbReference>
<comment type="subunit">
    <text evidence="3">Homohexamer; trimer of dimers.</text>
</comment>
<sequence>MNNVTIAIQVDSPIGTISPRLYGHFAEHLGRCCYDGLWVGADCDAMPHENGVRADVLEALAAMPVPMLRWPGGCYADHYHWRDGVGPSESRPVRLGLSCGLQVQDDNSLGTDEFLTFCARIGAEPYLAGNMGSGTPQELCDWVEYCNSAVDTTLARERAANGAEKPYGVKLWGVGNENWGCGGNYDAETYAKEYIRYATMLQHVAPDIEMVACGQEDEWNKTLVKILKRIPSLVQHISIHQYWLKGGPETGFSDEQYYALIAEAAATEEFITRTEKIIRAEFGEDHKVGVALDEWGVWHPEARFWGDQGGATPREPITYEQAGTLRDALAAAVALEGFHRQCNILTLANLAQIVNVLHAPVMTEGARMWVTPTYHVLRMHAPHIGAQALPVEVQSPVTTPDGAPAVSATASRAANGSLAITLVNRHLSESATIVLPGLSNAAVPSAQILTANDPRAANGPETPNSIVPAPHAVEGDAESGWRIILPPHSVLSAVFSAE</sequence>
<keyword evidence="10" id="KW-1185">Reference proteome</keyword>
<evidence type="ECO:0000256" key="4">
    <source>
        <dbReference type="ARBA" id="ARBA00012670"/>
    </source>
</evidence>